<evidence type="ECO:0000256" key="2">
    <source>
        <dbReference type="ARBA" id="ARBA00022692"/>
    </source>
</evidence>
<dbReference type="CDD" id="cd17502">
    <property type="entry name" value="MFS_Azr1_MDR_like"/>
    <property type="match status" value="1"/>
</dbReference>
<keyword evidence="8" id="KW-1185">Reference proteome</keyword>
<feature type="transmembrane region" description="Helical" evidence="5">
    <location>
        <begin position="276"/>
        <end position="300"/>
    </location>
</feature>
<accession>A0ABX7BXW3</accession>
<evidence type="ECO:0000256" key="5">
    <source>
        <dbReference type="SAM" id="Phobius"/>
    </source>
</evidence>
<dbReference type="RefSeq" id="WP_201655109.1">
    <property type="nucleotide sequence ID" value="NZ_CP068047.1"/>
</dbReference>
<feature type="transmembrane region" description="Helical" evidence="5">
    <location>
        <begin position="398"/>
        <end position="426"/>
    </location>
</feature>
<comment type="subcellular location">
    <subcellularLocation>
        <location evidence="1">Membrane</location>
        <topology evidence="1">Multi-pass membrane protein</topology>
    </subcellularLocation>
</comment>
<feature type="transmembrane region" description="Helical" evidence="5">
    <location>
        <begin position="87"/>
        <end position="106"/>
    </location>
</feature>
<feature type="transmembrane region" description="Helical" evidence="5">
    <location>
        <begin position="312"/>
        <end position="334"/>
    </location>
</feature>
<dbReference type="EMBL" id="CP068047">
    <property type="protein sequence ID" value="QQR35457.1"/>
    <property type="molecule type" value="Genomic_DNA"/>
</dbReference>
<sequence length="522" mass="53667">MSHPAQSAASTGEPQAQSVGLIIGAVAVTLLLASLGQTIVSTALPTIVSELGGLDHLTWVVIAYLLSSTVVAPIYGKLGDLYGRKIVLQAAIVIFLAGAGLSAFANSMNFLIFARIVQGLGGGGLMVVAMTVVADVIPPRQRGKIQGIFGAVFGVATVVGPLLGGFIVEHLSWHWIFIINLPLGVLALAVIGFALKPRATRVAHKVDYMGFALLTTALSAFVLATSLGGNTFPWLSAQILGLVALSVAALGAFIWVETRAAEPVLPLQLFANNTFLVTNAVGFLVGMAMFGSITFLPMYLQIAKGVSPTNSAFQLLPMMVGLIGASTLSGFVMSRTGRYRVLPVLATAILFVGLLLLGIMQLDTPDWQIALYMFIVGIGIGPVNSVSVTATQNAVPRALVGVATAGTTLFRQIGGSIGVSVFGAIFSTGLASQLGDAAPSGGGSFNAQAIQALPETVRAQVLDGFAAALHPVFLTAAGAAIIAFGLSLLLREIPLATTLRKEPEAELAAEENATAAAVGAPS</sequence>
<feature type="transmembrane region" description="Helical" evidence="5">
    <location>
        <begin position="173"/>
        <end position="195"/>
    </location>
</feature>
<dbReference type="InterPro" id="IPR020846">
    <property type="entry name" value="MFS_dom"/>
</dbReference>
<dbReference type="Proteomes" id="UP000595460">
    <property type="component" value="Chromosome"/>
</dbReference>
<keyword evidence="3 5" id="KW-1133">Transmembrane helix</keyword>
<gene>
    <name evidence="7" type="ORF">JI749_14005</name>
</gene>
<organism evidence="7 8">
    <name type="scientific">Devosia oryziradicis</name>
    <dbReference type="NCBI Taxonomy" id="2801335"/>
    <lineage>
        <taxon>Bacteria</taxon>
        <taxon>Pseudomonadati</taxon>
        <taxon>Pseudomonadota</taxon>
        <taxon>Alphaproteobacteria</taxon>
        <taxon>Hyphomicrobiales</taxon>
        <taxon>Devosiaceae</taxon>
        <taxon>Devosia</taxon>
    </lineage>
</organism>
<keyword evidence="4 5" id="KW-0472">Membrane</keyword>
<evidence type="ECO:0000256" key="4">
    <source>
        <dbReference type="ARBA" id="ARBA00023136"/>
    </source>
</evidence>
<reference evidence="7 8" key="1">
    <citation type="submission" date="2021-01" db="EMBL/GenBank/DDBJ databases">
        <title>Genome seq and assembly of Devosia sp. G19.</title>
        <authorList>
            <person name="Chhetri G."/>
        </authorList>
    </citation>
    <scope>NUCLEOTIDE SEQUENCE [LARGE SCALE GENOMIC DNA]</scope>
    <source>
        <strain evidence="7 8">G19</strain>
    </source>
</reference>
<feature type="transmembrane region" description="Helical" evidence="5">
    <location>
        <begin position="234"/>
        <end position="256"/>
    </location>
</feature>
<name>A0ABX7BXW3_9HYPH</name>
<feature type="transmembrane region" description="Helical" evidence="5">
    <location>
        <begin position="112"/>
        <end position="136"/>
    </location>
</feature>
<dbReference type="InterPro" id="IPR036259">
    <property type="entry name" value="MFS_trans_sf"/>
</dbReference>
<feature type="transmembrane region" description="Helical" evidence="5">
    <location>
        <begin position="56"/>
        <end position="75"/>
    </location>
</feature>
<proteinExistence type="predicted"/>
<feature type="transmembrane region" description="Helical" evidence="5">
    <location>
        <begin position="148"/>
        <end position="167"/>
    </location>
</feature>
<dbReference type="Pfam" id="PF07690">
    <property type="entry name" value="MFS_1"/>
    <property type="match status" value="1"/>
</dbReference>
<keyword evidence="2 5" id="KW-0812">Transmembrane</keyword>
<feature type="transmembrane region" description="Helical" evidence="5">
    <location>
        <begin position="367"/>
        <end position="386"/>
    </location>
</feature>
<feature type="transmembrane region" description="Helical" evidence="5">
    <location>
        <begin position="21"/>
        <end position="44"/>
    </location>
</feature>
<dbReference type="PANTHER" id="PTHR23501:SF197">
    <property type="entry name" value="COMD"/>
    <property type="match status" value="1"/>
</dbReference>
<dbReference type="PROSITE" id="PS50850">
    <property type="entry name" value="MFS"/>
    <property type="match status" value="1"/>
</dbReference>
<feature type="transmembrane region" description="Helical" evidence="5">
    <location>
        <begin position="207"/>
        <end position="228"/>
    </location>
</feature>
<evidence type="ECO:0000313" key="8">
    <source>
        <dbReference type="Proteomes" id="UP000595460"/>
    </source>
</evidence>
<dbReference type="PRINTS" id="PR01036">
    <property type="entry name" value="TCRTETB"/>
</dbReference>
<feature type="transmembrane region" description="Helical" evidence="5">
    <location>
        <begin position="341"/>
        <end position="361"/>
    </location>
</feature>
<feature type="transmembrane region" description="Helical" evidence="5">
    <location>
        <begin position="468"/>
        <end position="490"/>
    </location>
</feature>
<feature type="domain" description="Major facilitator superfamily (MFS) profile" evidence="6">
    <location>
        <begin position="22"/>
        <end position="495"/>
    </location>
</feature>
<dbReference type="SUPFAM" id="SSF103473">
    <property type="entry name" value="MFS general substrate transporter"/>
    <property type="match status" value="1"/>
</dbReference>
<protein>
    <submittedName>
        <fullName evidence="7">MFS transporter</fullName>
    </submittedName>
</protein>
<evidence type="ECO:0000256" key="3">
    <source>
        <dbReference type="ARBA" id="ARBA00022989"/>
    </source>
</evidence>
<dbReference type="PANTHER" id="PTHR23501">
    <property type="entry name" value="MAJOR FACILITATOR SUPERFAMILY"/>
    <property type="match status" value="1"/>
</dbReference>
<dbReference type="Gene3D" id="1.20.1250.20">
    <property type="entry name" value="MFS general substrate transporter like domains"/>
    <property type="match status" value="1"/>
</dbReference>
<evidence type="ECO:0000313" key="7">
    <source>
        <dbReference type="EMBL" id="QQR35457.1"/>
    </source>
</evidence>
<evidence type="ECO:0000256" key="1">
    <source>
        <dbReference type="ARBA" id="ARBA00004141"/>
    </source>
</evidence>
<dbReference type="InterPro" id="IPR011701">
    <property type="entry name" value="MFS"/>
</dbReference>
<dbReference type="Gene3D" id="1.20.1720.10">
    <property type="entry name" value="Multidrug resistance protein D"/>
    <property type="match status" value="1"/>
</dbReference>
<evidence type="ECO:0000259" key="6">
    <source>
        <dbReference type="PROSITE" id="PS50850"/>
    </source>
</evidence>